<dbReference type="PANTHER" id="PTHR23419">
    <property type="entry name" value="DIVALENT CATION TOLERANCE CUTA-RELATED"/>
    <property type="match status" value="1"/>
</dbReference>
<dbReference type="GO" id="GO:0005507">
    <property type="term" value="F:copper ion binding"/>
    <property type="evidence" value="ECO:0007669"/>
    <property type="project" value="TreeGrafter"/>
</dbReference>
<accession>A0A150G0Z3</accession>
<organism evidence="2 3">
    <name type="scientific">Gonium pectorale</name>
    <name type="common">Green alga</name>
    <dbReference type="NCBI Taxonomy" id="33097"/>
    <lineage>
        <taxon>Eukaryota</taxon>
        <taxon>Viridiplantae</taxon>
        <taxon>Chlorophyta</taxon>
        <taxon>core chlorophytes</taxon>
        <taxon>Chlorophyceae</taxon>
        <taxon>CS clade</taxon>
        <taxon>Chlamydomonadales</taxon>
        <taxon>Volvocaceae</taxon>
        <taxon>Gonium</taxon>
    </lineage>
</organism>
<comment type="caution">
    <text evidence="2">The sequence shown here is derived from an EMBL/GenBank/DDBJ whole genome shotgun (WGS) entry which is preliminary data.</text>
</comment>
<dbReference type="PANTHER" id="PTHR23419:SF8">
    <property type="entry name" value="FI09726P"/>
    <property type="match status" value="1"/>
</dbReference>
<dbReference type="EMBL" id="LSYV01000089">
    <property type="protein sequence ID" value="KXZ43522.1"/>
    <property type="molecule type" value="Genomic_DNA"/>
</dbReference>
<dbReference type="AlphaFoldDB" id="A0A150G0Z3"/>
<name>A0A150G0Z3_GONPE</name>
<gene>
    <name evidence="2" type="ORF">GPECTOR_88g465</name>
</gene>
<evidence type="ECO:0000313" key="2">
    <source>
        <dbReference type="EMBL" id="KXZ43522.1"/>
    </source>
</evidence>
<dbReference type="SUPFAM" id="SSF54913">
    <property type="entry name" value="GlnB-like"/>
    <property type="match status" value="1"/>
</dbReference>
<dbReference type="Gene3D" id="3.30.70.120">
    <property type="match status" value="1"/>
</dbReference>
<evidence type="ECO:0000256" key="1">
    <source>
        <dbReference type="ARBA" id="ARBA00010169"/>
    </source>
</evidence>
<protein>
    <submittedName>
        <fullName evidence="2">Uncharacterized protein</fullName>
    </submittedName>
</protein>
<dbReference type="InterPro" id="IPR015867">
    <property type="entry name" value="N-reg_PII/ATP_PRibTrfase_C"/>
</dbReference>
<dbReference type="OrthoDB" id="2017693at2759"/>
<evidence type="ECO:0000313" key="3">
    <source>
        <dbReference type="Proteomes" id="UP000075714"/>
    </source>
</evidence>
<sequence length="195" mass="19670">MAARAASCSLGISRSLHRTAVLPHTRAVAVLAAARGAAEGPACRQRQRHRPAAAAAAGCASSRRQLLRAGPLLPALLPLLGAGCTLVPLSSGAAGVSRGGAAAMSTSASAPAGAGASPTGAIVVYVTVPSAQVNRDPELLLIIKTREQLLEQLTAFVRANHPYDEPEVVGLPILGGSPSYLKWLHESASGGPQAP</sequence>
<dbReference type="InterPro" id="IPR004323">
    <property type="entry name" value="Ion_tolerance_CutA"/>
</dbReference>
<keyword evidence="3" id="KW-1185">Reference proteome</keyword>
<proteinExistence type="inferred from homology"/>
<dbReference type="GO" id="GO:0010038">
    <property type="term" value="P:response to metal ion"/>
    <property type="evidence" value="ECO:0007669"/>
    <property type="project" value="InterPro"/>
</dbReference>
<dbReference type="STRING" id="33097.A0A150G0Z3"/>
<comment type="similarity">
    <text evidence="1">Belongs to the CutA family.</text>
</comment>
<dbReference type="Pfam" id="PF03091">
    <property type="entry name" value="CutA1"/>
    <property type="match status" value="1"/>
</dbReference>
<reference evidence="3" key="1">
    <citation type="journal article" date="2016" name="Nat. Commun.">
        <title>The Gonium pectorale genome demonstrates co-option of cell cycle regulation during the evolution of multicellularity.</title>
        <authorList>
            <person name="Hanschen E.R."/>
            <person name="Marriage T.N."/>
            <person name="Ferris P.J."/>
            <person name="Hamaji T."/>
            <person name="Toyoda A."/>
            <person name="Fujiyama A."/>
            <person name="Neme R."/>
            <person name="Noguchi H."/>
            <person name="Minakuchi Y."/>
            <person name="Suzuki M."/>
            <person name="Kawai-Toyooka H."/>
            <person name="Smith D.R."/>
            <person name="Sparks H."/>
            <person name="Anderson J."/>
            <person name="Bakaric R."/>
            <person name="Luria V."/>
            <person name="Karger A."/>
            <person name="Kirschner M.W."/>
            <person name="Durand P.M."/>
            <person name="Michod R.E."/>
            <person name="Nozaki H."/>
            <person name="Olson B.J."/>
        </authorList>
    </citation>
    <scope>NUCLEOTIDE SEQUENCE [LARGE SCALE GENOMIC DNA]</scope>
    <source>
        <strain evidence="3">NIES-2863</strain>
    </source>
</reference>
<dbReference type="InterPro" id="IPR011322">
    <property type="entry name" value="N-reg_PII-like_a/b"/>
</dbReference>
<dbReference type="Proteomes" id="UP000075714">
    <property type="component" value="Unassembled WGS sequence"/>
</dbReference>